<proteinExistence type="predicted"/>
<accession>A0A6J6HQP8</accession>
<dbReference type="AlphaFoldDB" id="A0A6J6HQP8"/>
<organism evidence="1">
    <name type="scientific">freshwater metagenome</name>
    <dbReference type="NCBI Taxonomy" id="449393"/>
    <lineage>
        <taxon>unclassified sequences</taxon>
        <taxon>metagenomes</taxon>
        <taxon>ecological metagenomes</taxon>
    </lineage>
</organism>
<evidence type="ECO:0000313" key="1">
    <source>
        <dbReference type="EMBL" id="CAB4614863.1"/>
    </source>
</evidence>
<sequence length="59" mass="6594">MNFKVFAIWVPTHAATYAPTTIAAISQPLWSYFTTKYIAPTPPAIKKAVRKIVVSKPFL</sequence>
<dbReference type="EMBL" id="CAEZUV010000078">
    <property type="protein sequence ID" value="CAB4614863.1"/>
    <property type="molecule type" value="Genomic_DNA"/>
</dbReference>
<protein>
    <submittedName>
        <fullName evidence="1">Unannotated protein</fullName>
    </submittedName>
</protein>
<name>A0A6J6HQP8_9ZZZZ</name>
<reference evidence="1" key="1">
    <citation type="submission" date="2020-05" db="EMBL/GenBank/DDBJ databases">
        <authorList>
            <person name="Chiriac C."/>
            <person name="Salcher M."/>
            <person name="Ghai R."/>
            <person name="Kavagutti S V."/>
        </authorList>
    </citation>
    <scope>NUCLEOTIDE SEQUENCE</scope>
</reference>
<gene>
    <name evidence="1" type="ORF">UFOPK1856_00624</name>
</gene>